<keyword evidence="2 3" id="KW-0378">Hydrolase</keyword>
<dbReference type="EC" id="3.6.1.-" evidence="5"/>
<gene>
    <name evidence="5" type="primary">nudI</name>
    <name evidence="5" type="ORF">CTLFYP3_00249</name>
</gene>
<dbReference type="Pfam" id="PF00293">
    <property type="entry name" value="NUDIX"/>
    <property type="match status" value="1"/>
</dbReference>
<dbReference type="GO" id="GO:0016787">
    <property type="term" value="F:hydrolase activity"/>
    <property type="evidence" value="ECO:0007669"/>
    <property type="project" value="UniProtKB-KW"/>
</dbReference>
<dbReference type="PRINTS" id="PR00502">
    <property type="entry name" value="NUDIXFAMILY"/>
</dbReference>
<dbReference type="AlphaFoldDB" id="A0A6N2Y824"/>
<organism evidence="5">
    <name type="scientific">Clostridium tertium</name>
    <dbReference type="NCBI Taxonomy" id="1559"/>
    <lineage>
        <taxon>Bacteria</taxon>
        <taxon>Bacillati</taxon>
        <taxon>Bacillota</taxon>
        <taxon>Clostridia</taxon>
        <taxon>Eubacteriales</taxon>
        <taxon>Clostridiaceae</taxon>
        <taxon>Clostridium</taxon>
    </lineage>
</organism>
<dbReference type="Gene3D" id="3.90.79.10">
    <property type="entry name" value="Nucleoside Triphosphate Pyrophosphohydrolase"/>
    <property type="match status" value="1"/>
</dbReference>
<dbReference type="InterPro" id="IPR000086">
    <property type="entry name" value="NUDIX_hydrolase_dom"/>
</dbReference>
<proteinExistence type="inferred from homology"/>
<dbReference type="SUPFAM" id="SSF55811">
    <property type="entry name" value="Nudix"/>
    <property type="match status" value="1"/>
</dbReference>
<comment type="cofactor">
    <cofactor evidence="1">
        <name>Mg(2+)</name>
        <dbReference type="ChEBI" id="CHEBI:18420"/>
    </cofactor>
</comment>
<reference evidence="5" key="1">
    <citation type="submission" date="2019-11" db="EMBL/GenBank/DDBJ databases">
        <authorList>
            <person name="Feng L."/>
        </authorList>
    </citation>
    <scope>NUCLEOTIDE SEQUENCE</scope>
    <source>
        <strain evidence="5">CTertiumLFYP3</strain>
    </source>
</reference>
<dbReference type="InterPro" id="IPR020084">
    <property type="entry name" value="NUDIX_hydrolase_CS"/>
</dbReference>
<dbReference type="EMBL" id="CACRTO010000005">
    <property type="protein sequence ID" value="VYT61738.1"/>
    <property type="molecule type" value="Genomic_DNA"/>
</dbReference>
<dbReference type="RefSeq" id="WP_156624228.1">
    <property type="nucleotide sequence ID" value="NZ_CACRTO010000005.1"/>
</dbReference>
<name>A0A6N2Y824_9CLOT</name>
<evidence type="ECO:0000256" key="1">
    <source>
        <dbReference type="ARBA" id="ARBA00001946"/>
    </source>
</evidence>
<evidence type="ECO:0000259" key="4">
    <source>
        <dbReference type="PROSITE" id="PS51462"/>
    </source>
</evidence>
<dbReference type="InterPro" id="IPR020476">
    <property type="entry name" value="Nudix_hydrolase"/>
</dbReference>
<sequence>MSKAQFYYKNKNAPKPNKPNSIGIAAIIKFNDKVLLEKRVDSDRWSLIGGGLEVIESLEEGIVREIKEETGLNINDDHLKFWKIYSDPSRIASFPDGNILRLITAVYIVKLNKAHKLLCSEESEELRYFNLNELKYLNIAETHKHIIEDYINEGN</sequence>
<accession>A0A6N2Y824</accession>
<comment type="similarity">
    <text evidence="3">Belongs to the Nudix hydrolase family.</text>
</comment>
<feature type="domain" description="Nudix hydrolase" evidence="4">
    <location>
        <begin position="17"/>
        <end position="155"/>
    </location>
</feature>
<protein>
    <submittedName>
        <fullName evidence="5">Nucleoside triphosphatase NudI</fullName>
        <ecNumber evidence="5">3.6.1.-</ecNumber>
    </submittedName>
</protein>
<evidence type="ECO:0000256" key="2">
    <source>
        <dbReference type="ARBA" id="ARBA00022801"/>
    </source>
</evidence>
<evidence type="ECO:0000313" key="5">
    <source>
        <dbReference type="EMBL" id="VYT61738.1"/>
    </source>
</evidence>
<dbReference type="PROSITE" id="PS00893">
    <property type="entry name" value="NUDIX_BOX"/>
    <property type="match status" value="1"/>
</dbReference>
<dbReference type="InterPro" id="IPR015797">
    <property type="entry name" value="NUDIX_hydrolase-like_dom_sf"/>
</dbReference>
<dbReference type="PANTHER" id="PTHR43046">
    <property type="entry name" value="GDP-MANNOSE MANNOSYL HYDROLASE"/>
    <property type="match status" value="1"/>
</dbReference>
<evidence type="ECO:0000256" key="3">
    <source>
        <dbReference type="RuleBase" id="RU003476"/>
    </source>
</evidence>
<dbReference type="PANTHER" id="PTHR43046:SF2">
    <property type="entry name" value="8-OXO-DGTP DIPHOSPHATASE-RELATED"/>
    <property type="match status" value="1"/>
</dbReference>
<dbReference type="PROSITE" id="PS51462">
    <property type="entry name" value="NUDIX"/>
    <property type="match status" value="1"/>
</dbReference>